<evidence type="ECO:0000256" key="3">
    <source>
        <dbReference type="ARBA" id="ARBA00012439"/>
    </source>
</evidence>
<comment type="cofactor">
    <cofactor evidence="1">
        <name>Mg(2+)</name>
        <dbReference type="ChEBI" id="CHEBI:18420"/>
    </cofactor>
</comment>
<accession>A0A1T4WXC1</accession>
<dbReference type="GO" id="GO:0004337">
    <property type="term" value="F:(2E,6E)-farnesyl diphosphate synthase activity"/>
    <property type="evidence" value="ECO:0007669"/>
    <property type="project" value="UniProtKB-EC"/>
</dbReference>
<proteinExistence type="inferred from homology"/>
<protein>
    <recommendedName>
        <fullName evidence="4">Farnesyl diphosphate synthase</fullName>
        <ecNumber evidence="3">2.5.1.10</ecNumber>
    </recommendedName>
    <alternativeName>
        <fullName evidence="10">(2E,6E)-farnesyl diphosphate synthase</fullName>
    </alternativeName>
    <alternativeName>
        <fullName evidence="9">Geranyltranstransferase</fullName>
    </alternativeName>
</protein>
<reference evidence="14" key="1">
    <citation type="submission" date="2017-02" db="EMBL/GenBank/DDBJ databases">
        <authorList>
            <person name="Varghese N."/>
            <person name="Submissions S."/>
        </authorList>
    </citation>
    <scope>NUCLEOTIDE SEQUENCE [LARGE SCALE GENOMIC DNA]</scope>
    <source>
        <strain evidence="14">USBA 833</strain>
    </source>
</reference>
<dbReference type="AlphaFoldDB" id="A0A1T4WXC1"/>
<dbReference type="GO" id="GO:0016114">
    <property type="term" value="P:terpenoid biosynthetic process"/>
    <property type="evidence" value="ECO:0007669"/>
    <property type="project" value="UniProtKB-ARBA"/>
</dbReference>
<keyword evidence="5 12" id="KW-0808">Transferase</keyword>
<dbReference type="InterPro" id="IPR053378">
    <property type="entry name" value="Prenyl_diphosphate_synthase"/>
</dbReference>
<organism evidence="13 14">
    <name type="scientific">Caloramator quimbayensis</name>
    <dbReference type="NCBI Taxonomy" id="1147123"/>
    <lineage>
        <taxon>Bacteria</taxon>
        <taxon>Bacillati</taxon>
        <taxon>Bacillota</taxon>
        <taxon>Clostridia</taxon>
        <taxon>Eubacteriales</taxon>
        <taxon>Clostridiaceae</taxon>
        <taxon>Caloramator</taxon>
    </lineage>
</organism>
<dbReference type="InterPro" id="IPR000092">
    <property type="entry name" value="Polyprenyl_synt"/>
</dbReference>
<dbReference type="PROSITE" id="PS00444">
    <property type="entry name" value="POLYPRENYL_SYNTHASE_2"/>
    <property type="match status" value="1"/>
</dbReference>
<evidence type="ECO:0000256" key="5">
    <source>
        <dbReference type="ARBA" id="ARBA00022679"/>
    </source>
</evidence>
<comment type="similarity">
    <text evidence="2 12">Belongs to the FPP/GGPP synthase family.</text>
</comment>
<keyword evidence="14" id="KW-1185">Reference proteome</keyword>
<keyword evidence="6" id="KW-0479">Metal-binding</keyword>
<dbReference type="InterPro" id="IPR033749">
    <property type="entry name" value="Polyprenyl_synt_CS"/>
</dbReference>
<dbReference type="CDD" id="cd00685">
    <property type="entry name" value="Trans_IPPS_HT"/>
    <property type="match status" value="1"/>
</dbReference>
<evidence type="ECO:0000256" key="1">
    <source>
        <dbReference type="ARBA" id="ARBA00001946"/>
    </source>
</evidence>
<evidence type="ECO:0000256" key="4">
    <source>
        <dbReference type="ARBA" id="ARBA00015100"/>
    </source>
</evidence>
<dbReference type="SFLD" id="SFLDG01017">
    <property type="entry name" value="Polyprenyl_Transferase_Like"/>
    <property type="match status" value="1"/>
</dbReference>
<dbReference type="EMBL" id="FUYH01000004">
    <property type="protein sequence ID" value="SKA82012.1"/>
    <property type="molecule type" value="Genomic_DNA"/>
</dbReference>
<dbReference type="Pfam" id="PF00348">
    <property type="entry name" value="polyprenyl_synt"/>
    <property type="match status" value="1"/>
</dbReference>
<dbReference type="PROSITE" id="PS00723">
    <property type="entry name" value="POLYPRENYL_SYNTHASE_1"/>
    <property type="match status" value="1"/>
</dbReference>
<evidence type="ECO:0000256" key="11">
    <source>
        <dbReference type="ARBA" id="ARBA00049399"/>
    </source>
</evidence>
<dbReference type="Proteomes" id="UP000190105">
    <property type="component" value="Unassembled WGS sequence"/>
</dbReference>
<evidence type="ECO:0000256" key="12">
    <source>
        <dbReference type="RuleBase" id="RU004466"/>
    </source>
</evidence>
<dbReference type="Gene3D" id="1.10.600.10">
    <property type="entry name" value="Farnesyl Diphosphate Synthase"/>
    <property type="match status" value="1"/>
</dbReference>
<name>A0A1T4WXC1_9CLOT</name>
<evidence type="ECO:0000256" key="8">
    <source>
        <dbReference type="ARBA" id="ARBA00023229"/>
    </source>
</evidence>
<dbReference type="SFLD" id="SFLDS00005">
    <property type="entry name" value="Isoprenoid_Synthase_Type_I"/>
    <property type="match status" value="1"/>
</dbReference>
<keyword evidence="7" id="KW-0460">Magnesium</keyword>
<dbReference type="STRING" id="1147123.SAMN05443428_104149"/>
<dbReference type="FunFam" id="1.10.600.10:FF:000001">
    <property type="entry name" value="Geranylgeranyl diphosphate synthase"/>
    <property type="match status" value="1"/>
</dbReference>
<evidence type="ECO:0000256" key="7">
    <source>
        <dbReference type="ARBA" id="ARBA00022842"/>
    </source>
</evidence>
<dbReference type="SUPFAM" id="SSF48576">
    <property type="entry name" value="Terpenoid synthases"/>
    <property type="match status" value="1"/>
</dbReference>
<dbReference type="NCBIfam" id="NF045485">
    <property type="entry name" value="FPPsyn"/>
    <property type="match status" value="1"/>
</dbReference>
<evidence type="ECO:0000313" key="13">
    <source>
        <dbReference type="EMBL" id="SKA82012.1"/>
    </source>
</evidence>
<dbReference type="EC" id="2.5.1.10" evidence="3"/>
<evidence type="ECO:0000256" key="9">
    <source>
        <dbReference type="ARBA" id="ARBA00032380"/>
    </source>
</evidence>
<keyword evidence="8" id="KW-0414">Isoprene biosynthesis</keyword>
<dbReference type="RefSeq" id="WP_078695779.1">
    <property type="nucleotide sequence ID" value="NZ_FUYH01000004.1"/>
</dbReference>
<dbReference type="PANTHER" id="PTHR43281">
    <property type="entry name" value="FARNESYL DIPHOSPHATE SYNTHASE"/>
    <property type="match status" value="1"/>
</dbReference>
<dbReference type="GO" id="GO:0005737">
    <property type="term" value="C:cytoplasm"/>
    <property type="evidence" value="ECO:0007669"/>
    <property type="project" value="UniProtKB-ARBA"/>
</dbReference>
<evidence type="ECO:0000313" key="14">
    <source>
        <dbReference type="Proteomes" id="UP000190105"/>
    </source>
</evidence>
<evidence type="ECO:0000256" key="6">
    <source>
        <dbReference type="ARBA" id="ARBA00022723"/>
    </source>
</evidence>
<dbReference type="PANTHER" id="PTHR43281:SF1">
    <property type="entry name" value="FARNESYL DIPHOSPHATE SYNTHASE"/>
    <property type="match status" value="1"/>
</dbReference>
<evidence type="ECO:0000256" key="10">
    <source>
        <dbReference type="ARBA" id="ARBA00032873"/>
    </source>
</evidence>
<dbReference type="OrthoDB" id="9805316at2"/>
<dbReference type="GO" id="GO:0046872">
    <property type="term" value="F:metal ion binding"/>
    <property type="evidence" value="ECO:0007669"/>
    <property type="project" value="UniProtKB-KW"/>
</dbReference>
<comment type="catalytic activity">
    <reaction evidence="11">
        <text>isopentenyl diphosphate + (2E)-geranyl diphosphate = (2E,6E)-farnesyl diphosphate + diphosphate</text>
        <dbReference type="Rhea" id="RHEA:19361"/>
        <dbReference type="ChEBI" id="CHEBI:33019"/>
        <dbReference type="ChEBI" id="CHEBI:58057"/>
        <dbReference type="ChEBI" id="CHEBI:128769"/>
        <dbReference type="ChEBI" id="CHEBI:175763"/>
        <dbReference type="EC" id="2.5.1.10"/>
    </reaction>
</comment>
<evidence type="ECO:0000256" key="2">
    <source>
        <dbReference type="ARBA" id="ARBA00006706"/>
    </source>
</evidence>
<sequence length="291" mass="32222">MDFQKELMLKQELINRRLEKIINEDDAPKKIVEAMKYSLLAGGKRIRPVLAVSICEALGGKIEDILDFACSIELIHTYSLIHDDLPAMDNDDLRRGKPTNHVVFGEATAILAGDALLNYAFEIILKEALDKNKYCYLKAADIIAKSAGIKGMIGGQVIDLESEGLNISIEALYNMHRKKTGALIEASCLCGCIIAQKEDMTDTVKEYGKNLGIAFQIVDDILDYEGDPKKLGKNTGIDKKNNKSTFVSILGIDESKKLAQEYSKNAKNNAKIIDKSGFLLSLTDYLLNRES</sequence>
<gene>
    <name evidence="13" type="ORF">SAMN05443428_104149</name>
</gene>
<dbReference type="InterPro" id="IPR008949">
    <property type="entry name" value="Isoprenoid_synthase_dom_sf"/>
</dbReference>